<accession>A0A8H3MDR5</accession>
<comment type="caution">
    <text evidence="1">The sequence shown here is derived from an EMBL/GenBank/DDBJ whole genome shotgun (WGS) entry which is preliminary data.</text>
</comment>
<evidence type="ECO:0000313" key="1">
    <source>
        <dbReference type="EMBL" id="GET02447.1"/>
    </source>
</evidence>
<dbReference type="Proteomes" id="UP000615446">
    <property type="component" value="Unassembled WGS sequence"/>
</dbReference>
<gene>
    <name evidence="1" type="ORF">RCL2_002882600</name>
</gene>
<organism evidence="1 2">
    <name type="scientific">Rhizophagus clarus</name>
    <dbReference type="NCBI Taxonomy" id="94130"/>
    <lineage>
        <taxon>Eukaryota</taxon>
        <taxon>Fungi</taxon>
        <taxon>Fungi incertae sedis</taxon>
        <taxon>Mucoromycota</taxon>
        <taxon>Glomeromycotina</taxon>
        <taxon>Glomeromycetes</taxon>
        <taxon>Glomerales</taxon>
        <taxon>Glomeraceae</taxon>
        <taxon>Rhizophagus</taxon>
    </lineage>
</organism>
<protein>
    <recommendedName>
        <fullName evidence="3">SAM domain-containing protein</fullName>
    </recommendedName>
</protein>
<dbReference type="EMBL" id="BLAL01000311">
    <property type="protein sequence ID" value="GET02447.1"/>
    <property type="molecule type" value="Genomic_DNA"/>
</dbReference>
<name>A0A8H3MDR5_9GLOM</name>
<evidence type="ECO:0000313" key="2">
    <source>
        <dbReference type="Proteomes" id="UP000615446"/>
    </source>
</evidence>
<dbReference type="OrthoDB" id="2370979at2759"/>
<dbReference type="AlphaFoldDB" id="A0A8H3MDR5"/>
<sequence length="363" mass="41813">MVEYNIDYRIGSYYGCYKYLSLCRKAFIQAKKELYSYNINLKKKFTFTLCSICNNQYQKLSNNQKTEKITISENFDNSSFCDNNSIDPSIIDSQLENSNNTQPEVIIIDYQSNNNYKKNKEIQEISFTLIVKKVDRKLLPGKWLTLNISTFKEFAIQIQQFIGIIVGVENIDQKEYSLSFKSAKSNDGGLELSDSKDFEKFRNEYEKLFRLQKEIVEKVLTSDESTDENNDNLKKRKVNAVPKLNGTATLEIAPTLSGFAAQHATKRSILAQSQQMFAGYPIQYALPQYIPPSYYPPYMTSETCIPPTSNTNRSLLSEIPVPSVEEFLKKLDKDEDLDDNEFQMLGVKIIGWHKTIRTAAKQY</sequence>
<proteinExistence type="predicted"/>
<reference evidence="1" key="1">
    <citation type="submission" date="2019-10" db="EMBL/GenBank/DDBJ databases">
        <title>Conservation and host-specific expression of non-tandemly repeated heterogenous ribosome RNA gene in arbuscular mycorrhizal fungi.</title>
        <authorList>
            <person name="Maeda T."/>
            <person name="Kobayashi Y."/>
            <person name="Nakagawa T."/>
            <person name="Ezawa T."/>
            <person name="Yamaguchi K."/>
            <person name="Bino T."/>
            <person name="Nishimoto Y."/>
            <person name="Shigenobu S."/>
            <person name="Kawaguchi M."/>
        </authorList>
    </citation>
    <scope>NUCLEOTIDE SEQUENCE</scope>
    <source>
        <strain evidence="1">HR1</strain>
    </source>
</reference>
<evidence type="ECO:0008006" key="3">
    <source>
        <dbReference type="Google" id="ProtNLM"/>
    </source>
</evidence>